<evidence type="ECO:0000256" key="1">
    <source>
        <dbReference type="SAM" id="Phobius"/>
    </source>
</evidence>
<keyword evidence="1" id="KW-0472">Membrane</keyword>
<dbReference type="EMBL" id="UINC01196142">
    <property type="protein sequence ID" value="SVE13021.1"/>
    <property type="molecule type" value="Genomic_DNA"/>
</dbReference>
<organism evidence="2">
    <name type="scientific">marine metagenome</name>
    <dbReference type="NCBI Taxonomy" id="408172"/>
    <lineage>
        <taxon>unclassified sequences</taxon>
        <taxon>metagenomes</taxon>
        <taxon>ecological metagenomes</taxon>
    </lineage>
</organism>
<sequence>MSKLKVIGALATASVAFAIFRSPAHAHGFGERYDLPIPLNYFLLGAAATVAVSFVVIGWLMRHGGKDFGYPRVNLWSNVVFRVLARILGRLTGLLSVSL</sequence>
<keyword evidence="1" id="KW-0812">Transmembrane</keyword>
<protein>
    <submittedName>
        <fullName evidence="2">Uncharacterized protein</fullName>
    </submittedName>
</protein>
<accession>A0A383AZG6</accession>
<gene>
    <name evidence="2" type="ORF">METZ01_LOCUS465875</name>
</gene>
<feature type="transmembrane region" description="Helical" evidence="1">
    <location>
        <begin position="42"/>
        <end position="61"/>
    </location>
</feature>
<feature type="non-terminal residue" evidence="2">
    <location>
        <position position="99"/>
    </location>
</feature>
<reference evidence="2" key="1">
    <citation type="submission" date="2018-05" db="EMBL/GenBank/DDBJ databases">
        <authorList>
            <person name="Lanie J.A."/>
            <person name="Ng W.-L."/>
            <person name="Kazmierczak K.M."/>
            <person name="Andrzejewski T.M."/>
            <person name="Davidsen T.M."/>
            <person name="Wayne K.J."/>
            <person name="Tettelin H."/>
            <person name="Glass J.I."/>
            <person name="Rusch D."/>
            <person name="Podicherti R."/>
            <person name="Tsui H.-C.T."/>
            <person name="Winkler M.E."/>
        </authorList>
    </citation>
    <scope>NUCLEOTIDE SEQUENCE</scope>
</reference>
<evidence type="ECO:0000313" key="2">
    <source>
        <dbReference type="EMBL" id="SVE13021.1"/>
    </source>
</evidence>
<dbReference type="AlphaFoldDB" id="A0A383AZG6"/>
<proteinExistence type="predicted"/>
<keyword evidence="1" id="KW-1133">Transmembrane helix</keyword>
<name>A0A383AZG6_9ZZZZ</name>